<dbReference type="Proteomes" id="UP001239994">
    <property type="component" value="Unassembled WGS sequence"/>
</dbReference>
<dbReference type="SUPFAM" id="SSF53300">
    <property type="entry name" value="vWA-like"/>
    <property type="match status" value="2"/>
</dbReference>
<evidence type="ECO:0000313" key="3">
    <source>
        <dbReference type="EMBL" id="KAK1795848.1"/>
    </source>
</evidence>
<feature type="domain" description="VWFA" evidence="2">
    <location>
        <begin position="609"/>
        <end position="783"/>
    </location>
</feature>
<protein>
    <recommendedName>
        <fullName evidence="2">VWFA domain-containing protein</fullName>
    </recommendedName>
</protein>
<proteinExistence type="predicted"/>
<evidence type="ECO:0000259" key="2">
    <source>
        <dbReference type="PROSITE" id="PS50234"/>
    </source>
</evidence>
<sequence>MGKDKQNTGKDKQNTGKDKHNTGKDKQNTGKDKQNMGKDKQNTGKDKQNMGKDKQNGVVIRCIYKHNYDEDDDKEMKGRSKVESKLLPSSTNPRNKAQLTTLKDDDCSLELAFLLDSSESAKDNHIQEKQFVVDVVDHVQNIQLKTSQSLNFRSALLQYSVHVIPEQTFSQWRGVAHFKASIAPISYIGQGIYLTYAITNLTHLYLQESGPRSVKAAILLYDGESHPKNPNIFSAATDIKNQGVHFFTIGITHAANEASKMPQLRLLANSPPACYLHNLQDNIVVDKVIKQLVKLADEVCPLDKQCVCEKGEQEPGGPAWKKVLEMTDIQGQKGKRVTLDLLGYQDQLGFPALVYKEKREWRVHVDPQVSGGHQAMAIQDQRVIKGYQVKLEYQEKEEQGNQGKSSSHTAPTFYYMGGFHSRVIWAQWVLLVHSGREAMDFQDQRVKVETQVHQDHQGDGNPGPVVRWATLSSVMNCGPPGLPGLPGEPGSEGLGLPGPKGDVGFKGQPGLPGPPGKGLQGPPGDQGSQGLSGPRGPPGEGLPWSKGDRGSQGVRGMKGVKGDLGDPGALSQAGRQDVKGESGLMREEIARIIKEICSCRIKCKERPMELVFVIDSSESVGPDNFEIIKDFLMTLVDRVTLGHNATRMGLLLYSPEGRLEFSLARYVTKEDVKWAICKMPYMGEGTHTGTAIRKATQEAFYSAWAGVSKVTVVITDGQTDKREPVKLDLAVREAHTASIEMFAMGIVNASDPTQVEFLWELNLITSDPDSEHMYLIDDFNTLP</sequence>
<evidence type="ECO:0000313" key="4">
    <source>
        <dbReference type="Proteomes" id="UP001239994"/>
    </source>
</evidence>
<dbReference type="CDD" id="cd01472">
    <property type="entry name" value="vWA_collagen"/>
    <property type="match status" value="1"/>
</dbReference>
<dbReference type="InterPro" id="IPR050525">
    <property type="entry name" value="ECM_Assembly_Org"/>
</dbReference>
<feature type="compositionally biased region" description="Polar residues" evidence="1">
    <location>
        <begin position="87"/>
        <end position="97"/>
    </location>
</feature>
<feature type="region of interest" description="Disordered" evidence="1">
    <location>
        <begin position="479"/>
        <end position="580"/>
    </location>
</feature>
<dbReference type="PROSITE" id="PS50234">
    <property type="entry name" value="VWFA"/>
    <property type="match status" value="2"/>
</dbReference>
<accession>A0AAD8ZD43</accession>
<dbReference type="CDD" id="cd01450">
    <property type="entry name" value="vWFA_subfamily_ECM"/>
    <property type="match status" value="1"/>
</dbReference>
<feature type="non-terminal residue" evidence="3">
    <location>
        <position position="1"/>
    </location>
</feature>
<dbReference type="AlphaFoldDB" id="A0AAD8ZD43"/>
<dbReference type="EMBL" id="JAROKS010000015">
    <property type="protein sequence ID" value="KAK1795848.1"/>
    <property type="molecule type" value="Genomic_DNA"/>
</dbReference>
<dbReference type="SMART" id="SM00327">
    <property type="entry name" value="VWA"/>
    <property type="match status" value="2"/>
</dbReference>
<name>A0AAD8ZD43_9TELE</name>
<dbReference type="InterPro" id="IPR002035">
    <property type="entry name" value="VWF_A"/>
</dbReference>
<organism evidence="3 4">
    <name type="scientific">Electrophorus voltai</name>
    <dbReference type="NCBI Taxonomy" id="2609070"/>
    <lineage>
        <taxon>Eukaryota</taxon>
        <taxon>Metazoa</taxon>
        <taxon>Chordata</taxon>
        <taxon>Craniata</taxon>
        <taxon>Vertebrata</taxon>
        <taxon>Euteleostomi</taxon>
        <taxon>Actinopterygii</taxon>
        <taxon>Neopterygii</taxon>
        <taxon>Teleostei</taxon>
        <taxon>Ostariophysi</taxon>
        <taxon>Gymnotiformes</taxon>
        <taxon>Gymnotoidei</taxon>
        <taxon>Gymnotidae</taxon>
        <taxon>Electrophorus</taxon>
    </lineage>
</organism>
<keyword evidence="4" id="KW-1185">Reference proteome</keyword>
<gene>
    <name evidence="3" type="ORF">P4O66_009870</name>
</gene>
<comment type="caution">
    <text evidence="3">The sequence shown here is derived from an EMBL/GenBank/DDBJ whole genome shotgun (WGS) entry which is preliminary data.</text>
</comment>
<feature type="domain" description="VWFA" evidence="2">
    <location>
        <begin position="110"/>
        <end position="292"/>
    </location>
</feature>
<feature type="region of interest" description="Disordered" evidence="1">
    <location>
        <begin position="71"/>
        <end position="97"/>
    </location>
</feature>
<dbReference type="PRINTS" id="PR00453">
    <property type="entry name" value="VWFADOMAIN"/>
</dbReference>
<evidence type="ECO:0000256" key="1">
    <source>
        <dbReference type="SAM" id="MobiDB-lite"/>
    </source>
</evidence>
<feature type="region of interest" description="Disordered" evidence="1">
    <location>
        <begin position="1"/>
        <end position="56"/>
    </location>
</feature>
<reference evidence="3" key="1">
    <citation type="submission" date="2023-03" db="EMBL/GenBank/DDBJ databases">
        <title>Electrophorus voltai genome.</title>
        <authorList>
            <person name="Bian C."/>
        </authorList>
    </citation>
    <scope>NUCLEOTIDE SEQUENCE</scope>
    <source>
        <strain evidence="3">CB-2022</strain>
        <tissue evidence="3">Muscle</tissue>
    </source>
</reference>
<dbReference type="InterPro" id="IPR036465">
    <property type="entry name" value="vWFA_dom_sf"/>
</dbReference>
<dbReference type="PANTHER" id="PTHR24020">
    <property type="entry name" value="COLLAGEN ALPHA"/>
    <property type="match status" value="1"/>
</dbReference>
<feature type="compositionally biased region" description="Basic and acidic residues" evidence="1">
    <location>
        <begin position="1"/>
        <end position="55"/>
    </location>
</feature>
<feature type="compositionally biased region" description="Basic and acidic residues" evidence="1">
    <location>
        <begin position="74"/>
        <end position="84"/>
    </location>
</feature>
<dbReference type="PANTHER" id="PTHR24020:SF87">
    <property type="entry name" value="COLLAGEN ALPHA-1(VI) CHAIN-LIKE"/>
    <property type="match status" value="1"/>
</dbReference>
<dbReference type="Pfam" id="PF00092">
    <property type="entry name" value="VWA"/>
    <property type="match status" value="2"/>
</dbReference>
<dbReference type="Gene3D" id="3.40.50.410">
    <property type="entry name" value="von Willebrand factor, type A domain"/>
    <property type="match status" value="2"/>
</dbReference>